<protein>
    <submittedName>
        <fullName evidence="2">Uncharacterized protein</fullName>
    </submittedName>
</protein>
<dbReference type="OrthoDB" id="7391222at2"/>
<keyword evidence="1" id="KW-0812">Transmembrane</keyword>
<proteinExistence type="predicted"/>
<dbReference type="eggNOG" id="ENOG502ZRQ1">
    <property type="taxonomic scope" value="Bacteria"/>
</dbReference>
<accession>Q2N621</accession>
<evidence type="ECO:0000313" key="2">
    <source>
        <dbReference type="EMBL" id="ABC64870.1"/>
    </source>
</evidence>
<sequence length="134" mass="14041">MEPLQIVGSLVAILALAGLAMWLKLGGSPRIDSEETARLAADEAVDGFAAIRFGIDTDGRGALLEDGAGRILLLKPHGNQFAGRVLGPTAKAHMQSGVLTVDSGERRFGTITLALDDGAYWESAINRLKAISNA</sequence>
<reference evidence="3" key="1">
    <citation type="journal article" date="2009" name="J. Bacteriol.">
        <title>Complete genome sequence of Erythrobacter litoralis HTCC2594.</title>
        <authorList>
            <person name="Oh H.M."/>
            <person name="Giovannoni S.J."/>
            <person name="Ferriera S."/>
            <person name="Johnson J."/>
            <person name="Cho J.C."/>
        </authorList>
    </citation>
    <scope>NUCLEOTIDE SEQUENCE [LARGE SCALE GENOMIC DNA]</scope>
    <source>
        <strain evidence="3">HTCC2594</strain>
    </source>
</reference>
<dbReference type="Proteomes" id="UP000008808">
    <property type="component" value="Chromosome"/>
</dbReference>
<dbReference type="RefSeq" id="WP_011415692.1">
    <property type="nucleotide sequence ID" value="NC_007722.1"/>
</dbReference>
<dbReference type="AlphaFoldDB" id="Q2N621"/>
<feature type="transmembrane region" description="Helical" evidence="1">
    <location>
        <begin position="6"/>
        <end position="23"/>
    </location>
</feature>
<organism evidence="2 3">
    <name type="scientific">Erythrobacter litoralis (strain HTCC2594)</name>
    <dbReference type="NCBI Taxonomy" id="314225"/>
    <lineage>
        <taxon>Bacteria</taxon>
        <taxon>Pseudomonadati</taxon>
        <taxon>Pseudomonadota</taxon>
        <taxon>Alphaproteobacteria</taxon>
        <taxon>Sphingomonadales</taxon>
        <taxon>Erythrobacteraceae</taxon>
        <taxon>Erythrobacter/Porphyrobacter group</taxon>
        <taxon>Erythrobacter</taxon>
    </lineage>
</organism>
<name>Q2N621_ERYLH</name>
<keyword evidence="1" id="KW-1133">Transmembrane helix</keyword>
<dbReference type="KEGG" id="eli:ELI_13890"/>
<dbReference type="HOGENOM" id="CLU_156471_0_0_5"/>
<evidence type="ECO:0000256" key="1">
    <source>
        <dbReference type="SAM" id="Phobius"/>
    </source>
</evidence>
<keyword evidence="3" id="KW-1185">Reference proteome</keyword>
<dbReference type="EMBL" id="CP000157">
    <property type="protein sequence ID" value="ABC64870.1"/>
    <property type="molecule type" value="Genomic_DNA"/>
</dbReference>
<evidence type="ECO:0000313" key="3">
    <source>
        <dbReference type="Proteomes" id="UP000008808"/>
    </source>
</evidence>
<gene>
    <name evidence="2" type="ordered locus">ELI_13890</name>
</gene>
<dbReference type="STRING" id="314225.ELI_13890"/>
<keyword evidence="1" id="KW-0472">Membrane</keyword>